<accession>A0A444WNG0</accession>
<feature type="region of interest" description="Disordered" evidence="1">
    <location>
        <begin position="64"/>
        <end position="100"/>
    </location>
</feature>
<dbReference type="Gramene" id="arahy.Tifrunner.gnm2.ann2.Ah14g484400.1">
    <property type="protein sequence ID" value="arahy.Tifrunner.gnm2.ann2.Ah14g484400.1-CDS"/>
    <property type="gene ID" value="arahy.Tifrunner.gnm2.ann2.Ah14g484400"/>
</dbReference>
<reference evidence="3 4" key="1">
    <citation type="submission" date="2019-01" db="EMBL/GenBank/DDBJ databases">
        <title>Sequencing of cultivated peanut Arachis hypogaea provides insights into genome evolution and oil improvement.</title>
        <authorList>
            <person name="Chen X."/>
        </authorList>
    </citation>
    <scope>NUCLEOTIDE SEQUENCE [LARGE SCALE GENOMIC DNA]</scope>
    <source>
        <strain evidence="4">cv. Fuhuasheng</strain>
        <tissue evidence="3">Leaves</tissue>
    </source>
</reference>
<feature type="domain" description="DUF4378" evidence="2">
    <location>
        <begin position="806"/>
        <end position="976"/>
    </location>
</feature>
<dbReference type="AlphaFoldDB" id="A0A444WNG0"/>
<dbReference type="PANTHER" id="PTHR31680">
    <property type="entry name" value="LONGIFOLIA PROTEIN"/>
    <property type="match status" value="1"/>
</dbReference>
<evidence type="ECO:0000313" key="3">
    <source>
        <dbReference type="EMBL" id="RYQ78863.1"/>
    </source>
</evidence>
<evidence type="ECO:0000256" key="1">
    <source>
        <dbReference type="SAM" id="MobiDB-lite"/>
    </source>
</evidence>
<dbReference type="GO" id="GO:0051513">
    <property type="term" value="P:regulation of monopolar cell growth"/>
    <property type="evidence" value="ECO:0007669"/>
    <property type="project" value="InterPro"/>
</dbReference>
<feature type="compositionally biased region" description="Low complexity" evidence="1">
    <location>
        <begin position="608"/>
        <end position="617"/>
    </location>
</feature>
<name>A0A444WNG0_ARAHY</name>
<dbReference type="InterPro" id="IPR033334">
    <property type="entry name" value="LNG1/2"/>
</dbReference>
<evidence type="ECO:0000313" key="4">
    <source>
        <dbReference type="Proteomes" id="UP000289738"/>
    </source>
</evidence>
<proteinExistence type="predicted"/>
<protein>
    <recommendedName>
        <fullName evidence="2">DUF4378 domain-containing protein</fullName>
    </recommendedName>
</protein>
<dbReference type="PANTHER" id="PTHR31680:SF15">
    <property type="entry name" value="PROTEIN LONGIFOLIA 2"/>
    <property type="match status" value="1"/>
</dbReference>
<feature type="region of interest" description="Disordered" evidence="1">
    <location>
        <begin position="207"/>
        <end position="292"/>
    </location>
</feature>
<dbReference type="STRING" id="3818.A0A444WNG0"/>
<feature type="compositionally biased region" description="Polar residues" evidence="1">
    <location>
        <begin position="534"/>
        <end position="566"/>
    </location>
</feature>
<feature type="region of interest" description="Disordered" evidence="1">
    <location>
        <begin position="330"/>
        <end position="354"/>
    </location>
</feature>
<dbReference type="InterPro" id="IPR025486">
    <property type="entry name" value="DUF4378"/>
</dbReference>
<feature type="compositionally biased region" description="Polar residues" evidence="1">
    <location>
        <begin position="377"/>
        <end position="394"/>
    </location>
</feature>
<feature type="compositionally biased region" description="Polar residues" evidence="1">
    <location>
        <begin position="272"/>
        <end position="292"/>
    </location>
</feature>
<feature type="compositionally biased region" description="Low complexity" evidence="1">
    <location>
        <begin position="483"/>
        <end position="492"/>
    </location>
</feature>
<feature type="region of interest" description="Disordered" evidence="1">
    <location>
        <begin position="375"/>
        <end position="395"/>
    </location>
</feature>
<feature type="compositionally biased region" description="Low complexity" evidence="1">
    <location>
        <begin position="83"/>
        <end position="100"/>
    </location>
</feature>
<feature type="compositionally biased region" description="Polar residues" evidence="1">
    <location>
        <begin position="444"/>
        <end position="472"/>
    </location>
</feature>
<evidence type="ECO:0000259" key="2">
    <source>
        <dbReference type="Pfam" id="PF14309"/>
    </source>
</evidence>
<dbReference type="Pfam" id="PF14309">
    <property type="entry name" value="DUF4378"/>
    <property type="match status" value="1"/>
</dbReference>
<gene>
    <name evidence="3" type="ORF">Ahy_Scaffold8g108343</name>
</gene>
<feature type="compositionally biased region" description="Basic and acidic residues" evidence="1">
    <location>
        <begin position="220"/>
        <end position="239"/>
    </location>
</feature>
<feature type="region of interest" description="Disordered" evidence="1">
    <location>
        <begin position="719"/>
        <end position="760"/>
    </location>
</feature>
<dbReference type="Proteomes" id="UP000289738">
    <property type="component" value="Unassembled WGS sequence"/>
</dbReference>
<sequence length="996" mass="111238">MSSNKVLKSVKDENPELQKQIGCITGFFQLFDRHRFLTANTHQTPSSTSGESSNGIKELNAKNTMQKAKEKNLKGSREKQQFSTESSITSMTSSSCSSSMSSLEFNRTIQTESLSTGRINVLENSNSELSLKRLDTPTQKSIDFYDIVKESIQRESHGLSVKTLPKEQKKGPNHTLKYIDSPRPLPSPKSVNAGVMVSNEAFHNLAKSKKAPWDSPRLSYDGRDTQDRFKTATKHKELPRFSLDSKQGSIGGLNEGNKSRNLLKGPQKGHLRNSSSVLNQPQEPDTSRRSSSVVAKLMGLEALPEWTQTCQTPPATASCYNNKNELLERSRTSDEYKQHQSSVSPRSSQESTSARYRIADSITNTTPYSRFALESSPWRQTDASQSSQLQVSKGSESDVKASKSCISVYGEIDKRRAELEFKKSGKDLRALKQILDAMQRYKDTSGSTSDQASKSPSYNRKICSLNQGSKLQSPRIRQKDSESVTSETSNTSQGSELPIFIMKPEKVARKSSNPSSKGMPVRGNGRLAEKQTGKDINSTIRNVRDPFSQSIPSANKGNNSRTSKSMQPLKVHLESNGENTSSGNITAARSPRVQKKFGLERRSPPSSPSSDSGISRRQQYRNALGFPSSPSTTPRPKLHERNECFSEPSVHWRDFKARVNFISPDFDKRSSDREIIRMDQSGNTNSTSIQLGSLNQNCSGSSKADTMVTVEQPSPVSVLDPAFYREDPPSPVRKRSDMSDDLGEEVLSADENSEENSVDLPLSNTTKANFIIHDRDSNTQNFIQILQDINQNDEKLTSFSDNKDPDHKYIAEILLASGLLSGRTSSQISHSPGYLINPKLFFALEQMKTNKKDFNSGKIISPEQMQRKLIFDVVNDILVQKSFLESSYTQWRLTNQLPGRNLQGKQLLDEVCTEIDQLQPQKKNLDLAIEDENLTSLLWGDLNLMHHPTVWTNSSTEIPNVVLDIERLIFKDLITEVVRGELANSAGRHCRQLLFH</sequence>
<dbReference type="OrthoDB" id="769613at2759"/>
<feature type="region of interest" description="Disordered" evidence="1">
    <location>
        <begin position="165"/>
        <end position="186"/>
    </location>
</feature>
<feature type="compositionally biased region" description="Basic and acidic residues" evidence="1">
    <location>
        <begin position="67"/>
        <end position="80"/>
    </location>
</feature>
<keyword evidence="4" id="KW-1185">Reference proteome</keyword>
<feature type="compositionally biased region" description="Acidic residues" evidence="1">
    <location>
        <begin position="739"/>
        <end position="757"/>
    </location>
</feature>
<feature type="compositionally biased region" description="Low complexity" evidence="1">
    <location>
        <begin position="339"/>
        <end position="353"/>
    </location>
</feature>
<feature type="compositionally biased region" description="Basic and acidic residues" evidence="1">
    <location>
        <begin position="723"/>
        <end position="738"/>
    </location>
</feature>
<feature type="compositionally biased region" description="Polar residues" evidence="1">
    <location>
        <begin position="576"/>
        <end position="587"/>
    </location>
</feature>
<dbReference type="EMBL" id="SDMP01000028">
    <property type="protein sequence ID" value="RYQ78863.1"/>
    <property type="molecule type" value="Genomic_DNA"/>
</dbReference>
<organism evidence="3 4">
    <name type="scientific">Arachis hypogaea</name>
    <name type="common">Peanut</name>
    <dbReference type="NCBI Taxonomy" id="3818"/>
    <lineage>
        <taxon>Eukaryota</taxon>
        <taxon>Viridiplantae</taxon>
        <taxon>Streptophyta</taxon>
        <taxon>Embryophyta</taxon>
        <taxon>Tracheophyta</taxon>
        <taxon>Spermatophyta</taxon>
        <taxon>Magnoliopsida</taxon>
        <taxon>eudicotyledons</taxon>
        <taxon>Gunneridae</taxon>
        <taxon>Pentapetalae</taxon>
        <taxon>rosids</taxon>
        <taxon>fabids</taxon>
        <taxon>Fabales</taxon>
        <taxon>Fabaceae</taxon>
        <taxon>Papilionoideae</taxon>
        <taxon>50 kb inversion clade</taxon>
        <taxon>dalbergioids sensu lato</taxon>
        <taxon>Dalbergieae</taxon>
        <taxon>Pterocarpus clade</taxon>
        <taxon>Arachis</taxon>
    </lineage>
</organism>
<feature type="region of interest" description="Disordered" evidence="1">
    <location>
        <begin position="442"/>
        <end position="642"/>
    </location>
</feature>
<comment type="caution">
    <text evidence="3">The sequence shown here is derived from an EMBL/GenBank/DDBJ whole genome shotgun (WGS) entry which is preliminary data.</text>
</comment>